<dbReference type="PaxDb" id="3708-A0A078JYZ2"/>
<reference evidence="2" key="1">
    <citation type="journal article" date="2014" name="Science">
        <title>Plant genetics. Early allopolyploid evolution in the post-Neolithic Brassica napus oilseed genome.</title>
        <authorList>
            <person name="Chalhoub B."/>
            <person name="Denoeud F."/>
            <person name="Liu S."/>
            <person name="Parkin I.A."/>
            <person name="Tang H."/>
            <person name="Wang X."/>
            <person name="Chiquet J."/>
            <person name="Belcram H."/>
            <person name="Tong C."/>
            <person name="Samans B."/>
            <person name="Correa M."/>
            <person name="Da Silva C."/>
            <person name="Just J."/>
            <person name="Falentin C."/>
            <person name="Koh C.S."/>
            <person name="Le Clainche I."/>
            <person name="Bernard M."/>
            <person name="Bento P."/>
            <person name="Noel B."/>
            <person name="Labadie K."/>
            <person name="Alberti A."/>
            <person name="Charles M."/>
            <person name="Arnaud D."/>
            <person name="Guo H."/>
            <person name="Daviaud C."/>
            <person name="Alamery S."/>
            <person name="Jabbari K."/>
            <person name="Zhao M."/>
            <person name="Edger P.P."/>
            <person name="Chelaifa H."/>
            <person name="Tack D."/>
            <person name="Lassalle G."/>
            <person name="Mestiri I."/>
            <person name="Schnel N."/>
            <person name="Le Paslier M.C."/>
            <person name="Fan G."/>
            <person name="Renault V."/>
            <person name="Bayer P.E."/>
            <person name="Golicz A.A."/>
            <person name="Manoli S."/>
            <person name="Lee T.H."/>
            <person name="Thi V.H."/>
            <person name="Chalabi S."/>
            <person name="Hu Q."/>
            <person name="Fan C."/>
            <person name="Tollenaere R."/>
            <person name="Lu Y."/>
            <person name="Battail C."/>
            <person name="Shen J."/>
            <person name="Sidebottom C.H."/>
            <person name="Wang X."/>
            <person name="Canaguier A."/>
            <person name="Chauveau A."/>
            <person name="Berard A."/>
            <person name="Deniot G."/>
            <person name="Guan M."/>
            <person name="Liu Z."/>
            <person name="Sun F."/>
            <person name="Lim Y.P."/>
            <person name="Lyons E."/>
            <person name="Town C.D."/>
            <person name="Bancroft I."/>
            <person name="Wang X."/>
            <person name="Meng J."/>
            <person name="Ma J."/>
            <person name="Pires J.C."/>
            <person name="King G.J."/>
            <person name="Brunel D."/>
            <person name="Delourme R."/>
            <person name="Renard M."/>
            <person name="Aury J.M."/>
            <person name="Adams K.L."/>
            <person name="Batley J."/>
            <person name="Snowdon R.J."/>
            <person name="Tost J."/>
            <person name="Edwards D."/>
            <person name="Zhou Y."/>
            <person name="Hua W."/>
            <person name="Sharpe A.G."/>
            <person name="Paterson A.H."/>
            <person name="Guan C."/>
            <person name="Wincker P."/>
        </authorList>
    </citation>
    <scope>NUCLEOTIDE SEQUENCE [LARGE SCALE GENOMIC DNA]</scope>
</reference>
<organism evidence="2">
    <name type="scientific">Brassica napus</name>
    <name type="common">Rape</name>
    <dbReference type="NCBI Taxonomy" id="3708"/>
    <lineage>
        <taxon>Eukaryota</taxon>
        <taxon>Viridiplantae</taxon>
        <taxon>Streptophyta</taxon>
        <taxon>Embryophyta</taxon>
        <taxon>Tracheophyta</taxon>
        <taxon>Spermatophyta</taxon>
        <taxon>Magnoliopsida</taxon>
        <taxon>eudicotyledons</taxon>
        <taxon>Gunneridae</taxon>
        <taxon>Pentapetalae</taxon>
        <taxon>rosids</taxon>
        <taxon>malvids</taxon>
        <taxon>Brassicales</taxon>
        <taxon>Brassicaceae</taxon>
        <taxon>Brassiceae</taxon>
        <taxon>Brassica</taxon>
    </lineage>
</organism>
<keyword evidence="1" id="KW-0472">Membrane</keyword>
<reference evidence="2" key="2">
    <citation type="submission" date="2014-06" db="EMBL/GenBank/DDBJ databases">
        <authorList>
            <person name="Genoscope - CEA"/>
        </authorList>
    </citation>
    <scope>NUCLEOTIDE SEQUENCE</scope>
</reference>
<evidence type="ECO:0000313" key="2">
    <source>
        <dbReference type="EMBL" id="CDY71904.1"/>
    </source>
</evidence>
<feature type="transmembrane region" description="Helical" evidence="1">
    <location>
        <begin position="21"/>
        <end position="45"/>
    </location>
</feature>
<protein>
    <submittedName>
        <fullName evidence="2">BnaCnng75010D protein</fullName>
    </submittedName>
</protein>
<accession>A0A078JYZ2</accession>
<keyword evidence="1" id="KW-1133">Transmembrane helix</keyword>
<keyword evidence="1" id="KW-0812">Transmembrane</keyword>
<dbReference type="AlphaFoldDB" id="A0A078JYZ2"/>
<sequence length="165" mass="18492">NTTTTKKEADIVHPCLPQRKLLTTTLSFALVISILVICESYSGLVFKVPDITLHMIYMASYIGPGPCLKLRRHKYLSKTVDFSERIPTVKGPRTAVFWDAVDYPFPPSSTLSHQLLLKGILVIRLQSGPILMMMTRKGLPYWVTGRGLPESTFFPEGIKPLDVSE</sequence>
<gene>
    <name evidence="2" type="primary">BnaCnng75010D</name>
    <name evidence="2" type="ORF">GSBRNA2T00022357001</name>
</gene>
<name>A0A078JYZ2_BRANA</name>
<evidence type="ECO:0000256" key="1">
    <source>
        <dbReference type="SAM" id="Phobius"/>
    </source>
</evidence>
<feature type="non-terminal residue" evidence="2">
    <location>
        <position position="1"/>
    </location>
</feature>
<dbReference type="EMBL" id="LK048042">
    <property type="protein sequence ID" value="CDY71904.1"/>
    <property type="molecule type" value="Genomic_DNA"/>
</dbReference>
<dbReference type="Gramene" id="CDY71904">
    <property type="protein sequence ID" value="CDY71904"/>
    <property type="gene ID" value="GSBRNA2T00022357001"/>
</dbReference>
<proteinExistence type="predicted"/>